<dbReference type="Pfam" id="PF25183">
    <property type="entry name" value="OMP_b-brl_4"/>
    <property type="match status" value="2"/>
</dbReference>
<evidence type="ECO:0000256" key="4">
    <source>
        <dbReference type="ARBA" id="ARBA00022692"/>
    </source>
</evidence>
<evidence type="ECO:0000256" key="7">
    <source>
        <dbReference type="SAM" id="SignalP"/>
    </source>
</evidence>
<sequence>MKKSILFFALVLASYGEIQAQVTTSSMNGAVAATTGQTFSGATIKATHLPSGSVYSGSTNANGRFSLPGMRVGGPYKVEITYIGYAPQMYNDVYLQLGQPFVLNAKLDQGSTELQEVSITAVKSSKNLKTGAETSISRKQLESLPTVSRGLNDFTRLTPQADVKGSSLSIGGMNNRFNQLTIDGAVSNDVFGLNSSGTNGGSTGTSPISLDAIEQMTVQIAPFDVRASGFAGGGISAVTKSGTNEVQGSAYYFTRNQDLTGKTPKYLVKDGEKATKLANFSEKTYGVRVGGPLVKDKLFLFLNYERNESNTPKNYEPGVGQSQLSIADLNRIAEIAKNKYGYDVGSYTDLADANQSDKIFTRLDWNINSKHKLSARYSLVQGKDVSNNRSYSALTYANGGVNKEMKTNTATIELNSRFNNSWSNNLVVGYTGVSDNRSYNGGLFPRVYINTGAASYNLGTDGFAAVNELNQKVYTITNNLTWYKGLHTVTFGTHNEFYKMYNGYIANANGSYTFQNSPAADINPVTGVPYTAVENFERGKALSSQYSYSNTSDPRQGAEFGAAQFGIYIQDDYQIATNFKLTGGIRVDVPVYFDKPMQNDDFNNSILAKQYGVKTNSMPKPALMFSPRVGFNWDVQSDRSTIVRGGIGVFTSRFPFVWASGAFTQSGAMLGGNNLSSGKDNVPVVDFISDANNQPKFAGATTPSGNITVLDRDLKLPQIARVSLGVDQELPFGVKGTFEFMYAKNLSAFRFKDINLEKPNGQLQGADDRLTYSTVNKDRRILDNYSEVVYIDNVNKGHSWSATASLAKAFDFGLNITAAYTYTESKDLFSGTSSQNNSNFYRVASVNGSNSAQVGHSPFSTGSRVISTLSYSKSYLGNLATTIALVYDGQAGARYSYLVNGTLAGHAQSSSNAMALMYIPTNASEMAFVQNGSKSPEDQWNALNDFIESDKYLSKNRGKYAERNGARTPWSHKFDVRLLQDIFTNIGKSKNKLQLSIDIMNVGNLLSSNWGKTYSGSGSFWDNSFKAVTFDSYKAGTNTPQYRLNDLNDGKPYYYQDLSSRWSAQVGLRYIFN</sequence>
<keyword evidence="4" id="KW-0812">Transmembrane</keyword>
<dbReference type="InterPro" id="IPR036942">
    <property type="entry name" value="Beta-barrel_TonB_sf"/>
</dbReference>
<comment type="subcellular location">
    <subcellularLocation>
        <location evidence="1">Cell outer membrane</location>
        <topology evidence="1">Multi-pass membrane protein</topology>
    </subcellularLocation>
</comment>
<dbReference type="InterPro" id="IPR012910">
    <property type="entry name" value="Plug_dom"/>
</dbReference>
<dbReference type="AlphaFoldDB" id="A0A8T4HC56"/>
<evidence type="ECO:0000259" key="8">
    <source>
        <dbReference type="Pfam" id="PF07715"/>
    </source>
</evidence>
<dbReference type="Proteomes" id="UP000679691">
    <property type="component" value="Unassembled WGS sequence"/>
</dbReference>
<evidence type="ECO:0000256" key="3">
    <source>
        <dbReference type="ARBA" id="ARBA00022452"/>
    </source>
</evidence>
<feature type="domain" description="TonB-dependent receptor plug" evidence="8">
    <location>
        <begin position="131"/>
        <end position="235"/>
    </location>
</feature>
<evidence type="ECO:0000256" key="1">
    <source>
        <dbReference type="ARBA" id="ARBA00004571"/>
    </source>
</evidence>
<dbReference type="InterPro" id="IPR039426">
    <property type="entry name" value="TonB-dep_rcpt-like"/>
</dbReference>
<organism evidence="10 11">
    <name type="scientific">Rhinopithecimicrobium faecis</name>
    <dbReference type="NCBI Taxonomy" id="2820698"/>
    <lineage>
        <taxon>Bacteria</taxon>
        <taxon>Pseudomonadati</taxon>
        <taxon>Bacteroidota</taxon>
        <taxon>Sphingobacteriia</taxon>
        <taxon>Sphingobacteriales</taxon>
        <taxon>Sphingobacteriaceae</taxon>
        <taxon>Rhinopithecimicrobium</taxon>
    </lineage>
</organism>
<dbReference type="SUPFAM" id="SSF56935">
    <property type="entry name" value="Porins"/>
    <property type="match status" value="1"/>
</dbReference>
<dbReference type="GO" id="GO:0009279">
    <property type="term" value="C:cell outer membrane"/>
    <property type="evidence" value="ECO:0007669"/>
    <property type="project" value="UniProtKB-SubCell"/>
</dbReference>
<dbReference type="GO" id="GO:0044718">
    <property type="term" value="P:siderophore transmembrane transport"/>
    <property type="evidence" value="ECO:0007669"/>
    <property type="project" value="TreeGrafter"/>
</dbReference>
<dbReference type="InterPro" id="IPR057601">
    <property type="entry name" value="Oar-like_b-barrel"/>
</dbReference>
<keyword evidence="2" id="KW-0813">Transport</keyword>
<evidence type="ECO:0000313" key="10">
    <source>
        <dbReference type="EMBL" id="MBP3942918.1"/>
    </source>
</evidence>
<gene>
    <name evidence="10" type="ORF">J5U18_04955</name>
</gene>
<reference evidence="10" key="1">
    <citation type="submission" date="2021-03" db="EMBL/GenBank/DDBJ databases">
        <authorList>
            <person name="Lu T."/>
            <person name="Wang Q."/>
            <person name="Han X."/>
        </authorList>
    </citation>
    <scope>NUCLEOTIDE SEQUENCE</scope>
    <source>
        <strain evidence="10">WQ 2009</strain>
    </source>
</reference>
<dbReference type="RefSeq" id="WP_353546404.1">
    <property type="nucleotide sequence ID" value="NZ_JAGKSB010000004.1"/>
</dbReference>
<dbReference type="Gene3D" id="2.60.40.1120">
    <property type="entry name" value="Carboxypeptidase-like, regulatory domain"/>
    <property type="match status" value="1"/>
</dbReference>
<keyword evidence="6" id="KW-0998">Cell outer membrane</keyword>
<evidence type="ECO:0000259" key="9">
    <source>
        <dbReference type="Pfam" id="PF25183"/>
    </source>
</evidence>
<dbReference type="Pfam" id="PF13620">
    <property type="entry name" value="CarboxypepD_reg"/>
    <property type="match status" value="1"/>
</dbReference>
<evidence type="ECO:0000256" key="5">
    <source>
        <dbReference type="ARBA" id="ARBA00023136"/>
    </source>
</evidence>
<evidence type="ECO:0000313" key="11">
    <source>
        <dbReference type="Proteomes" id="UP000679691"/>
    </source>
</evidence>
<evidence type="ECO:0000256" key="2">
    <source>
        <dbReference type="ARBA" id="ARBA00022448"/>
    </source>
</evidence>
<comment type="caution">
    <text evidence="10">The sequence shown here is derived from an EMBL/GenBank/DDBJ whole genome shotgun (WGS) entry which is preliminary data.</text>
</comment>
<keyword evidence="10" id="KW-0675">Receptor</keyword>
<protein>
    <submittedName>
        <fullName evidence="10">TonB-dependent receptor</fullName>
    </submittedName>
</protein>
<proteinExistence type="predicted"/>
<dbReference type="PANTHER" id="PTHR30069:SF46">
    <property type="entry name" value="OAR PROTEIN"/>
    <property type="match status" value="1"/>
</dbReference>
<dbReference type="EMBL" id="JAGKSB010000004">
    <property type="protein sequence ID" value="MBP3942918.1"/>
    <property type="molecule type" value="Genomic_DNA"/>
</dbReference>
<feature type="domain" description="TonB-dependent transporter Oar-like beta-barrel" evidence="9">
    <location>
        <begin position="346"/>
        <end position="1005"/>
    </location>
</feature>
<dbReference type="GO" id="GO:0015344">
    <property type="term" value="F:siderophore uptake transmembrane transporter activity"/>
    <property type="evidence" value="ECO:0007669"/>
    <property type="project" value="TreeGrafter"/>
</dbReference>
<dbReference type="PANTHER" id="PTHR30069">
    <property type="entry name" value="TONB-DEPENDENT OUTER MEMBRANE RECEPTOR"/>
    <property type="match status" value="1"/>
</dbReference>
<keyword evidence="5" id="KW-0472">Membrane</keyword>
<evidence type="ECO:0000256" key="6">
    <source>
        <dbReference type="ARBA" id="ARBA00023237"/>
    </source>
</evidence>
<accession>A0A8T4HC56</accession>
<dbReference type="Gene3D" id="2.40.170.20">
    <property type="entry name" value="TonB-dependent receptor, beta-barrel domain"/>
    <property type="match status" value="1"/>
</dbReference>
<dbReference type="Pfam" id="PF07715">
    <property type="entry name" value="Plug"/>
    <property type="match status" value="1"/>
</dbReference>
<keyword evidence="3" id="KW-1134">Transmembrane beta strand</keyword>
<feature type="domain" description="TonB-dependent transporter Oar-like beta-barrel" evidence="9">
    <location>
        <begin position="238"/>
        <end position="314"/>
    </location>
</feature>
<name>A0A8T4HC56_9SPHI</name>
<dbReference type="InterPro" id="IPR008969">
    <property type="entry name" value="CarboxyPept-like_regulatory"/>
</dbReference>
<feature type="signal peptide" evidence="7">
    <location>
        <begin position="1"/>
        <end position="20"/>
    </location>
</feature>
<feature type="chain" id="PRO_5035828775" evidence="7">
    <location>
        <begin position="21"/>
        <end position="1073"/>
    </location>
</feature>
<keyword evidence="7" id="KW-0732">Signal</keyword>
<keyword evidence="11" id="KW-1185">Reference proteome</keyword>
<dbReference type="SUPFAM" id="SSF49464">
    <property type="entry name" value="Carboxypeptidase regulatory domain-like"/>
    <property type="match status" value="1"/>
</dbReference>